<dbReference type="InterPro" id="IPR006140">
    <property type="entry name" value="D-isomer_DH_NAD-bd"/>
</dbReference>
<evidence type="ECO:0000313" key="5">
    <source>
        <dbReference type="Proteomes" id="UP000315252"/>
    </source>
</evidence>
<feature type="domain" description="D-isomer specific 2-hydroxyacid dehydrogenase NAD-binding" evidence="3">
    <location>
        <begin position="102"/>
        <end position="274"/>
    </location>
</feature>
<comment type="caution">
    <text evidence="4">The sequence shown here is derived from an EMBL/GenBank/DDBJ whole genome shotgun (WGS) entry which is preliminary data.</text>
</comment>
<evidence type="ECO:0000256" key="1">
    <source>
        <dbReference type="ARBA" id="ARBA00023002"/>
    </source>
</evidence>
<proteinExistence type="predicted"/>
<name>A0A545U184_9PROT</name>
<sequence>MALLFKSDTDRADIWQDAIAKLMPDLEFRIWPEIGEPADIEYALIWNPPKGALSKLPNLKVIFSMGAGIDHLASDPDLPANVPVVRMVDEGLTLGMTEFVVMAVLRHHRRIHDYEIQQRQKRWEQIVTPLAPDRKVGILGLGVLGSDAAEKLAYLGFDVAGWSRTQKNLPGIECFSGEEGLRTFLRRTEILVCLLPLTESTKGILKAENLNLLPQGACLINVARGGHMIPEDVLAALDSGQLAAATLDVFPEEPLPESSPFWQHSKVLVIPHCASVTLPTTAAAKVVEGIEAARSGKPLQNVVDFERGY</sequence>
<dbReference type="GO" id="GO:0016491">
    <property type="term" value="F:oxidoreductase activity"/>
    <property type="evidence" value="ECO:0007669"/>
    <property type="project" value="UniProtKB-KW"/>
</dbReference>
<accession>A0A545U184</accession>
<dbReference type="Pfam" id="PF02826">
    <property type="entry name" value="2-Hacid_dh_C"/>
    <property type="match status" value="1"/>
</dbReference>
<keyword evidence="1" id="KW-0560">Oxidoreductase</keyword>
<gene>
    <name evidence="4" type="ORF">FKG95_01200</name>
</gene>
<keyword evidence="4" id="KW-0670">Pyruvate</keyword>
<dbReference type="EMBL" id="VHSH01000001">
    <property type="protein sequence ID" value="TQV83247.1"/>
    <property type="molecule type" value="Genomic_DNA"/>
</dbReference>
<dbReference type="InterPro" id="IPR036291">
    <property type="entry name" value="NAD(P)-bd_dom_sf"/>
</dbReference>
<dbReference type="GO" id="GO:0051287">
    <property type="term" value="F:NAD binding"/>
    <property type="evidence" value="ECO:0007669"/>
    <property type="project" value="InterPro"/>
</dbReference>
<dbReference type="SUPFAM" id="SSF52283">
    <property type="entry name" value="Formate/glycerate dehydrogenase catalytic domain-like"/>
    <property type="match status" value="1"/>
</dbReference>
<dbReference type="CDD" id="cd12164">
    <property type="entry name" value="GDH_like_2"/>
    <property type="match status" value="1"/>
</dbReference>
<evidence type="ECO:0000259" key="3">
    <source>
        <dbReference type="Pfam" id="PF02826"/>
    </source>
</evidence>
<evidence type="ECO:0000313" key="4">
    <source>
        <dbReference type="EMBL" id="TQV83247.1"/>
    </source>
</evidence>
<dbReference type="AlphaFoldDB" id="A0A545U184"/>
<reference evidence="4 5" key="1">
    <citation type="submission" date="2019-06" db="EMBL/GenBank/DDBJ databases">
        <title>Whole genome sequence for Rhodospirillaceae sp. R148.</title>
        <authorList>
            <person name="Wang G."/>
        </authorList>
    </citation>
    <scope>NUCLEOTIDE SEQUENCE [LARGE SCALE GENOMIC DNA]</scope>
    <source>
        <strain evidence="4 5">R148</strain>
    </source>
</reference>
<organism evidence="4 5">
    <name type="scientific">Denitrobaculum tricleocarpae</name>
    <dbReference type="NCBI Taxonomy" id="2591009"/>
    <lineage>
        <taxon>Bacteria</taxon>
        <taxon>Pseudomonadati</taxon>
        <taxon>Pseudomonadota</taxon>
        <taxon>Alphaproteobacteria</taxon>
        <taxon>Rhodospirillales</taxon>
        <taxon>Rhodospirillaceae</taxon>
        <taxon>Denitrobaculum</taxon>
    </lineage>
</organism>
<dbReference type="OrthoDB" id="9787219at2"/>
<dbReference type="Gene3D" id="3.40.50.720">
    <property type="entry name" value="NAD(P)-binding Rossmann-like Domain"/>
    <property type="match status" value="2"/>
</dbReference>
<keyword evidence="2" id="KW-0520">NAD</keyword>
<dbReference type="SUPFAM" id="SSF51735">
    <property type="entry name" value="NAD(P)-binding Rossmann-fold domains"/>
    <property type="match status" value="1"/>
</dbReference>
<dbReference type="PANTHER" id="PTHR43333">
    <property type="entry name" value="2-HACID_DH_C DOMAIN-CONTAINING PROTEIN"/>
    <property type="match status" value="1"/>
</dbReference>
<evidence type="ECO:0000256" key="2">
    <source>
        <dbReference type="ARBA" id="ARBA00023027"/>
    </source>
</evidence>
<dbReference type="PANTHER" id="PTHR43333:SF1">
    <property type="entry name" value="D-ISOMER SPECIFIC 2-HYDROXYACID DEHYDROGENASE NAD-BINDING DOMAIN-CONTAINING PROTEIN"/>
    <property type="match status" value="1"/>
</dbReference>
<dbReference type="RefSeq" id="WP_142894350.1">
    <property type="nucleotide sequence ID" value="NZ_ML660052.1"/>
</dbReference>
<keyword evidence="5" id="KW-1185">Reference proteome</keyword>
<protein>
    <submittedName>
        <fullName evidence="4">Glyoxylate/hydroxypyruvate reductase A</fullName>
    </submittedName>
</protein>
<dbReference type="Proteomes" id="UP000315252">
    <property type="component" value="Unassembled WGS sequence"/>
</dbReference>